<dbReference type="PANTHER" id="PTHR46394">
    <property type="entry name" value="ANNEXIN"/>
    <property type="match status" value="1"/>
</dbReference>
<feature type="active site" description="Nucleophile" evidence="2">
    <location>
        <position position="50"/>
    </location>
</feature>
<dbReference type="PANTHER" id="PTHR46394:SF1">
    <property type="entry name" value="PNPLA DOMAIN-CONTAINING PROTEIN"/>
    <property type="match status" value="1"/>
</dbReference>
<gene>
    <name evidence="5" type="ORF">GCM10008174_10500</name>
</gene>
<name>A0A9W6JP59_9HYPH</name>
<feature type="domain" description="PNPLA" evidence="4">
    <location>
        <begin position="18"/>
        <end position="275"/>
    </location>
</feature>
<comment type="caution">
    <text evidence="5">The sequence shown here is derived from an EMBL/GenBank/DDBJ whole genome shotgun (WGS) entry which is preliminary data.</text>
</comment>
<feature type="short sequence motif" description="DGA/G" evidence="2">
    <location>
        <begin position="262"/>
        <end position="264"/>
    </location>
</feature>
<proteinExistence type="predicted"/>
<dbReference type="Gene3D" id="3.40.1090.10">
    <property type="entry name" value="Cytosolic phospholipase A2 catalytic domain"/>
    <property type="match status" value="2"/>
</dbReference>
<dbReference type="InterPro" id="IPR052580">
    <property type="entry name" value="Lipid_Hydrolase"/>
</dbReference>
<reference evidence="5" key="1">
    <citation type="journal article" date="2014" name="Int. J. Syst. Evol. Microbiol.">
        <title>Complete genome sequence of Corynebacterium casei LMG S-19264T (=DSM 44701T), isolated from a smear-ripened cheese.</title>
        <authorList>
            <consortium name="US DOE Joint Genome Institute (JGI-PGF)"/>
            <person name="Walter F."/>
            <person name="Albersmeier A."/>
            <person name="Kalinowski J."/>
            <person name="Ruckert C."/>
        </authorList>
    </citation>
    <scope>NUCLEOTIDE SEQUENCE</scope>
    <source>
        <strain evidence="5">VKM B-2748</strain>
    </source>
</reference>
<dbReference type="PROSITE" id="PS51635">
    <property type="entry name" value="PNPLA"/>
    <property type="match status" value="1"/>
</dbReference>
<dbReference type="EMBL" id="BSFL01000001">
    <property type="protein sequence ID" value="GLK79309.1"/>
    <property type="molecule type" value="Genomic_DNA"/>
</dbReference>
<dbReference type="SUPFAM" id="SSF52151">
    <property type="entry name" value="FabD/lysophospholipase-like"/>
    <property type="match status" value="1"/>
</dbReference>
<evidence type="ECO:0000256" key="1">
    <source>
        <dbReference type="ARBA" id="ARBA00023098"/>
    </source>
</evidence>
<evidence type="ECO:0000256" key="2">
    <source>
        <dbReference type="PROSITE-ProRule" id="PRU01161"/>
    </source>
</evidence>
<dbReference type="GO" id="GO:0016787">
    <property type="term" value="F:hydrolase activity"/>
    <property type="evidence" value="ECO:0007669"/>
    <property type="project" value="UniProtKB-UniRule"/>
</dbReference>
<feature type="active site" description="Proton acceptor" evidence="2">
    <location>
        <position position="262"/>
    </location>
</feature>
<feature type="transmembrane region" description="Helical" evidence="3">
    <location>
        <begin position="121"/>
        <end position="153"/>
    </location>
</feature>
<keyword evidence="2" id="KW-0442">Lipid degradation</keyword>
<dbReference type="GO" id="GO:0016042">
    <property type="term" value="P:lipid catabolic process"/>
    <property type="evidence" value="ECO:0007669"/>
    <property type="project" value="UniProtKB-UniRule"/>
</dbReference>
<keyword evidence="3" id="KW-0472">Membrane</keyword>
<dbReference type="InterPro" id="IPR002641">
    <property type="entry name" value="PNPLA_dom"/>
</dbReference>
<dbReference type="Proteomes" id="UP001143309">
    <property type="component" value="Unassembled WGS sequence"/>
</dbReference>
<evidence type="ECO:0000259" key="4">
    <source>
        <dbReference type="PROSITE" id="PS51635"/>
    </source>
</evidence>
<keyword evidence="3" id="KW-0812">Transmembrane</keyword>
<protein>
    <recommendedName>
        <fullName evidence="4">PNPLA domain-containing protein</fullName>
    </recommendedName>
</protein>
<reference evidence="5" key="2">
    <citation type="submission" date="2023-01" db="EMBL/GenBank/DDBJ databases">
        <authorList>
            <person name="Sun Q."/>
            <person name="Evtushenko L."/>
        </authorList>
    </citation>
    <scope>NUCLEOTIDE SEQUENCE</scope>
    <source>
        <strain evidence="5">VKM B-2748</strain>
    </source>
</reference>
<dbReference type="InterPro" id="IPR016035">
    <property type="entry name" value="Acyl_Trfase/lysoPLipase"/>
</dbReference>
<feature type="short sequence motif" description="GXSXG" evidence="2">
    <location>
        <begin position="48"/>
        <end position="52"/>
    </location>
</feature>
<evidence type="ECO:0000313" key="6">
    <source>
        <dbReference type="Proteomes" id="UP001143309"/>
    </source>
</evidence>
<evidence type="ECO:0000256" key="3">
    <source>
        <dbReference type="SAM" id="Phobius"/>
    </source>
</evidence>
<keyword evidence="6" id="KW-1185">Reference proteome</keyword>
<dbReference type="AlphaFoldDB" id="A0A9W6JP59"/>
<organism evidence="5 6">
    <name type="scientific">Methylopila turkensis</name>
    <dbReference type="NCBI Taxonomy" id="1437816"/>
    <lineage>
        <taxon>Bacteria</taxon>
        <taxon>Pseudomonadati</taxon>
        <taxon>Pseudomonadota</taxon>
        <taxon>Alphaproteobacteria</taxon>
        <taxon>Hyphomicrobiales</taxon>
        <taxon>Methylopilaceae</taxon>
        <taxon>Methylopila</taxon>
    </lineage>
</organism>
<keyword evidence="3" id="KW-1133">Transmembrane helix</keyword>
<dbReference type="Pfam" id="PF01734">
    <property type="entry name" value="Patatin"/>
    <property type="match status" value="1"/>
</dbReference>
<keyword evidence="2" id="KW-0378">Hydrolase</keyword>
<feature type="short sequence motif" description="GXGXXG" evidence="2">
    <location>
        <begin position="22"/>
        <end position="27"/>
    </location>
</feature>
<sequence length="549" mass="58631">MPAPTPANQNGPKPRVYLALEGGGAKGFAHVGALRAIEHHTEIEGMAGASAGAVVAALKSAGFTADDLINTKTRTTLLDWLKERDVVMRDATQFFGRLGWWRVRSLRAAFRLARGGGRSTVVILTATAVLSIGAAALLGPILAMAAAGVWLAVVFRAGRGLLSGLSSAGRFRTILDSALKLKLRGSLDGEAVTFAEMAAAGCTPLKVVATDLTAGRLRLFSAEDTPDIAVCDAVTASVCLPIVFSIWSFPLVDEGADHAFLDGGLVSNLPAWPFDEERTIDQRAVTLAVEIAEPEGASATSITRFNWPIAALRTSIFGASVLNKRAIGRLETLVLPSALGVLQFDAKLDAVVADVENAARAAEARLVKRVVHDPWTLREAAEAARRLTGWTLEQLPEVTRPRPDRSPRVRAAIAMFENADHRKTLKLSPCVGFEGDSDEEIVLPIEGSLVGKAWKDRVALFQALPFARELDLPGVQNDLRRRLIWKDMTWSLAIPILAGEGAGQGTPILAVVLDGDHILPDDVESFRSVLGQLAVAIQENVLDIAQEIG</sequence>
<keyword evidence="1 2" id="KW-0443">Lipid metabolism</keyword>
<evidence type="ECO:0000313" key="5">
    <source>
        <dbReference type="EMBL" id="GLK79309.1"/>
    </source>
</evidence>
<accession>A0A9W6JP59</accession>